<dbReference type="SFLD" id="SFLDG01082">
    <property type="entry name" value="B12-binding_domain_containing"/>
    <property type="match status" value="1"/>
</dbReference>
<dbReference type="PROSITE" id="PS51449">
    <property type="entry name" value="MTTASE_N"/>
    <property type="match status" value="1"/>
</dbReference>
<dbReference type="InterPro" id="IPR006638">
    <property type="entry name" value="Elp3/MiaA/NifB-like_rSAM"/>
</dbReference>
<evidence type="ECO:0000256" key="2">
    <source>
        <dbReference type="ARBA" id="ARBA00008616"/>
    </source>
</evidence>
<evidence type="ECO:0000259" key="14">
    <source>
        <dbReference type="PROSITE" id="PS51918"/>
    </source>
</evidence>
<dbReference type="InterPro" id="IPR006466">
    <property type="entry name" value="MiaB-like_arc_euk"/>
</dbReference>
<keyword evidence="5 11" id="KW-0949">S-adenosyl-L-methionine</keyword>
<dbReference type="Proteomes" id="UP000789941">
    <property type="component" value="Unassembled WGS sequence"/>
</dbReference>
<dbReference type="GO" id="GO:0051539">
    <property type="term" value="F:4 iron, 4 sulfur cluster binding"/>
    <property type="evidence" value="ECO:0007669"/>
    <property type="project" value="UniProtKB-UniRule"/>
</dbReference>
<keyword evidence="3 11" id="KW-0004">4Fe-4S</keyword>
<dbReference type="Pfam" id="PF00919">
    <property type="entry name" value="UPF0004"/>
    <property type="match status" value="1"/>
</dbReference>
<evidence type="ECO:0000256" key="10">
    <source>
        <dbReference type="ARBA" id="ARBA00051661"/>
    </source>
</evidence>
<dbReference type="Pfam" id="PF01938">
    <property type="entry name" value="TRAM"/>
    <property type="match status" value="1"/>
</dbReference>
<name>A0A5E4LQI4_9ARCH</name>
<evidence type="ECO:0000256" key="6">
    <source>
        <dbReference type="ARBA" id="ARBA00022694"/>
    </source>
</evidence>
<protein>
    <recommendedName>
        <fullName evidence="11">tRNA-t(6)A37 methylthiotransferase</fullName>
        <ecNumber evidence="11">2.8.4.5</ecNumber>
    </recommendedName>
</protein>
<dbReference type="InterPro" id="IPR005839">
    <property type="entry name" value="Methylthiotransferase"/>
</dbReference>
<evidence type="ECO:0000313" key="15">
    <source>
        <dbReference type="EMBL" id="VVC03669.1"/>
    </source>
</evidence>
<dbReference type="GO" id="GO:0035598">
    <property type="term" value="F:tRNA (N(6)-L-threonylcarbamoyladenosine(37)-C(2))-methylthiotransferase activity"/>
    <property type="evidence" value="ECO:0007669"/>
    <property type="project" value="UniProtKB-UniRule"/>
</dbReference>
<dbReference type="GO" id="GO:0046872">
    <property type="term" value="F:metal ion binding"/>
    <property type="evidence" value="ECO:0007669"/>
    <property type="project" value="UniProtKB-UniRule"/>
</dbReference>
<evidence type="ECO:0000256" key="5">
    <source>
        <dbReference type="ARBA" id="ARBA00022691"/>
    </source>
</evidence>
<evidence type="ECO:0000259" key="13">
    <source>
        <dbReference type="PROSITE" id="PS51449"/>
    </source>
</evidence>
<gene>
    <name evidence="15" type="primary">miaB</name>
    <name evidence="15" type="ORF">LFW2832_00463</name>
</gene>
<dbReference type="CDD" id="cd01335">
    <property type="entry name" value="Radical_SAM"/>
    <property type="match status" value="1"/>
</dbReference>
<dbReference type="Gene3D" id="3.40.50.12160">
    <property type="entry name" value="Methylthiotransferase, N-terminal domain"/>
    <property type="match status" value="1"/>
</dbReference>
<dbReference type="SUPFAM" id="SSF102114">
    <property type="entry name" value="Radical SAM enzymes"/>
    <property type="match status" value="1"/>
</dbReference>
<evidence type="ECO:0000256" key="4">
    <source>
        <dbReference type="ARBA" id="ARBA00022679"/>
    </source>
</evidence>
<keyword evidence="4 11" id="KW-0808">Transferase</keyword>
<dbReference type="FunFam" id="3.80.30.20:FF:000002">
    <property type="entry name" value="threonylcarbamoyladenosine tRNA methylthiotransferase isoform X2"/>
    <property type="match status" value="1"/>
</dbReference>
<dbReference type="SFLD" id="SFLDS00029">
    <property type="entry name" value="Radical_SAM"/>
    <property type="match status" value="1"/>
</dbReference>
<dbReference type="PROSITE" id="PS50926">
    <property type="entry name" value="TRAM"/>
    <property type="match status" value="1"/>
</dbReference>
<sequence length="425" mass="47759">MLKVFVKTYGCTLNQADSDILKAIISEKYELVEREEESDVVVLNTCTVKGATDNKIFAKIRLLENSGRKFVVAGCLTVNEAKIRQIAPHKPILGTSALRHINEAVEDALAERAATYRDYESKDSLPKILGAPIARIPINDGCVSKCAFCQTKLARPYLRSYSPKTVVNWINASVKNGAKEIQLTSQDAGAYGIDIKTNLISLLEAILNDNSSTKANEEFFIRLGMINPDHVKRMLPDLLKKMENKKIYKFLHIPVQSGSEKVCKDMNRDHTVQDFVDIVTAVRKKFPEVTIATDIIVGYPTETKKDFEDTLELLKTTKPDITNISRFSPRPGTKAKELKQLNTVEMKKRTGQISTLVRELNIESRRRFIGKTYPVLITEKQRDFTGRNINYTQVVVKGFQGKLGDFVTINIIDANHGSLFGEICQ</sequence>
<dbReference type="PROSITE" id="PS51918">
    <property type="entry name" value="RADICAL_SAM"/>
    <property type="match status" value="1"/>
</dbReference>
<keyword evidence="6 11" id="KW-0819">tRNA processing</keyword>
<keyword evidence="9 11" id="KW-0411">Iron-sulfur</keyword>
<dbReference type="PANTHER" id="PTHR11918:SF45">
    <property type="entry name" value="THREONYLCARBAMOYLADENOSINE TRNA METHYLTHIOTRANSFERASE"/>
    <property type="match status" value="1"/>
</dbReference>
<dbReference type="Pfam" id="PF04055">
    <property type="entry name" value="Radical_SAM"/>
    <property type="match status" value="1"/>
</dbReference>
<dbReference type="InterPro" id="IPR002792">
    <property type="entry name" value="TRAM_dom"/>
</dbReference>
<dbReference type="EC" id="2.8.4.5" evidence="11"/>
<dbReference type="InterPro" id="IPR023404">
    <property type="entry name" value="rSAM_horseshoe"/>
</dbReference>
<dbReference type="Gene3D" id="3.80.30.20">
    <property type="entry name" value="tm_1862 like domain"/>
    <property type="match status" value="1"/>
</dbReference>
<dbReference type="InterPro" id="IPR058240">
    <property type="entry name" value="rSAM_sf"/>
</dbReference>
<dbReference type="InterPro" id="IPR038135">
    <property type="entry name" value="Methylthiotransferase_N_sf"/>
</dbReference>
<dbReference type="InterPro" id="IPR007197">
    <property type="entry name" value="rSAM"/>
</dbReference>
<dbReference type="NCBIfam" id="TIGR00089">
    <property type="entry name" value="MiaB/RimO family radical SAM methylthiotransferase"/>
    <property type="match status" value="1"/>
</dbReference>
<dbReference type="InterPro" id="IPR013848">
    <property type="entry name" value="Methylthiotransferase_N"/>
</dbReference>
<dbReference type="NCBIfam" id="TIGR01578">
    <property type="entry name" value="MiaB-like-B"/>
    <property type="match status" value="1"/>
</dbReference>
<comment type="cofactor">
    <cofactor evidence="11">
        <name>[4Fe-4S] cluster</name>
        <dbReference type="ChEBI" id="CHEBI:49883"/>
    </cofactor>
    <text evidence="11">Binds 1 or 2 [4Fe-4S] cluster. One cluster is coordinated with 3 cysteines and an exchangeable S-adenosyl-L-methionine.</text>
</comment>
<evidence type="ECO:0000256" key="8">
    <source>
        <dbReference type="ARBA" id="ARBA00023004"/>
    </source>
</evidence>
<keyword evidence="7 11" id="KW-0479">Metal-binding</keyword>
<evidence type="ECO:0000256" key="9">
    <source>
        <dbReference type="ARBA" id="ARBA00023014"/>
    </source>
</evidence>
<dbReference type="EMBL" id="CABMJJ010000008">
    <property type="protein sequence ID" value="VVC03669.1"/>
    <property type="molecule type" value="Genomic_DNA"/>
</dbReference>
<comment type="caution">
    <text evidence="15">The sequence shown here is derived from an EMBL/GenBank/DDBJ whole genome shotgun (WGS) entry which is preliminary data.</text>
</comment>
<comment type="catalytic activity">
    <reaction evidence="10 11">
        <text>N(6)-L-threonylcarbamoyladenosine(37) in tRNA + (sulfur carrier)-SH + AH2 + 2 S-adenosyl-L-methionine = 2-methylsulfanyl-N(6)-L-threonylcarbamoyladenosine(37) in tRNA + (sulfur carrier)-H + 5'-deoxyadenosine + L-methionine + A + S-adenosyl-L-homocysteine + 2 H(+)</text>
        <dbReference type="Rhea" id="RHEA:37075"/>
        <dbReference type="Rhea" id="RHEA-COMP:10163"/>
        <dbReference type="Rhea" id="RHEA-COMP:11092"/>
        <dbReference type="Rhea" id="RHEA-COMP:14737"/>
        <dbReference type="Rhea" id="RHEA-COMP:14739"/>
        <dbReference type="ChEBI" id="CHEBI:13193"/>
        <dbReference type="ChEBI" id="CHEBI:15378"/>
        <dbReference type="ChEBI" id="CHEBI:17319"/>
        <dbReference type="ChEBI" id="CHEBI:17499"/>
        <dbReference type="ChEBI" id="CHEBI:29917"/>
        <dbReference type="ChEBI" id="CHEBI:57844"/>
        <dbReference type="ChEBI" id="CHEBI:57856"/>
        <dbReference type="ChEBI" id="CHEBI:59789"/>
        <dbReference type="ChEBI" id="CHEBI:64428"/>
        <dbReference type="ChEBI" id="CHEBI:74418"/>
        <dbReference type="ChEBI" id="CHEBI:74420"/>
        <dbReference type="EC" id="2.8.4.5"/>
    </reaction>
</comment>
<dbReference type="SMART" id="SM00729">
    <property type="entry name" value="Elp3"/>
    <property type="match status" value="1"/>
</dbReference>
<evidence type="ECO:0000256" key="3">
    <source>
        <dbReference type="ARBA" id="ARBA00022485"/>
    </source>
</evidence>
<feature type="domain" description="MTTase N-terminal" evidence="13">
    <location>
        <begin position="2"/>
        <end position="110"/>
    </location>
</feature>
<proteinExistence type="inferred from homology"/>
<evidence type="ECO:0000256" key="1">
    <source>
        <dbReference type="ARBA" id="ARBA00002399"/>
    </source>
</evidence>
<evidence type="ECO:0000256" key="11">
    <source>
        <dbReference type="RuleBase" id="RU368081"/>
    </source>
</evidence>
<evidence type="ECO:0000313" key="16">
    <source>
        <dbReference type="Proteomes" id="UP000789941"/>
    </source>
</evidence>
<dbReference type="AlphaFoldDB" id="A0A5E4LQI4"/>
<feature type="domain" description="Radical SAM core" evidence="14">
    <location>
        <begin position="128"/>
        <end position="363"/>
    </location>
</feature>
<organism evidence="15 16">
    <name type="scientific">Candidatus Bilamarchaeum dharawalense</name>
    <dbReference type="NCBI Taxonomy" id="2885759"/>
    <lineage>
        <taxon>Archaea</taxon>
        <taxon>Candidatus Micrarchaeota</taxon>
        <taxon>Candidatus Micrarchaeia</taxon>
        <taxon>Candidatus Anstonellales</taxon>
        <taxon>Candidatus Bilamarchaeaceae</taxon>
        <taxon>Candidatus Bilamarchaeum</taxon>
    </lineage>
</organism>
<reference evidence="15 16" key="1">
    <citation type="submission" date="2019-08" db="EMBL/GenBank/DDBJ databases">
        <authorList>
            <person name="Vazquez-Campos X."/>
        </authorList>
    </citation>
    <scope>NUCLEOTIDE SEQUENCE [LARGE SCALE GENOMIC DNA]</scope>
    <source>
        <strain evidence="15">LFW-283_2</strain>
    </source>
</reference>
<feature type="domain" description="TRAM" evidence="12">
    <location>
        <begin position="366"/>
        <end position="425"/>
    </location>
</feature>
<comment type="function">
    <text evidence="1 11">Catalyzes the methylthiolation of N6-threonylcarbamoyladenosine (t(6)A), leading to the formation of 2-methylthio-N6-threonylcarbamoyladenosine (ms(2)t(6)A) at position 37 in tRNAs that read codons beginning with adenine.</text>
</comment>
<dbReference type="PANTHER" id="PTHR11918">
    <property type="entry name" value="RADICAL SAM PROTEINS"/>
    <property type="match status" value="1"/>
</dbReference>
<evidence type="ECO:0000256" key="7">
    <source>
        <dbReference type="ARBA" id="ARBA00022723"/>
    </source>
</evidence>
<accession>A0A5E4LQI4</accession>
<evidence type="ECO:0000259" key="12">
    <source>
        <dbReference type="PROSITE" id="PS50926"/>
    </source>
</evidence>
<keyword evidence="8 11" id="KW-0408">Iron</keyword>
<comment type="similarity">
    <text evidence="2 11">Belongs to the methylthiotransferase family. CDKAL1 subfamily.</text>
</comment>